<accession>A0A3Q2ZJF5</accession>
<dbReference type="Pfam" id="PF07004">
    <property type="entry name" value="SHIPPO-rpt"/>
    <property type="match status" value="4"/>
</dbReference>
<evidence type="ECO:0000313" key="1">
    <source>
        <dbReference type="Ensembl" id="ENSHCOP00000026543.1"/>
    </source>
</evidence>
<reference evidence="1" key="2">
    <citation type="submission" date="2025-09" db="UniProtKB">
        <authorList>
            <consortium name="Ensembl"/>
        </authorList>
    </citation>
    <scope>IDENTIFICATION</scope>
</reference>
<proteinExistence type="predicted"/>
<keyword evidence="2" id="KW-1185">Reference proteome</keyword>
<protein>
    <submittedName>
        <fullName evidence="1">Sperm tail PG-rich repeat containing 2</fullName>
    </submittedName>
</protein>
<dbReference type="InterPro" id="IPR051291">
    <property type="entry name" value="CIMAP"/>
</dbReference>
<dbReference type="PANTHER" id="PTHR21580">
    <property type="entry name" value="SHIPPO-1-RELATED"/>
    <property type="match status" value="1"/>
</dbReference>
<dbReference type="AlphaFoldDB" id="A0A3Q2ZJF5"/>
<dbReference type="GeneTree" id="ENSGT00390000001063"/>
<organism evidence="1 2">
    <name type="scientific">Hippocampus comes</name>
    <name type="common">Tiger tail seahorse</name>
    <dbReference type="NCBI Taxonomy" id="109280"/>
    <lineage>
        <taxon>Eukaryota</taxon>
        <taxon>Metazoa</taxon>
        <taxon>Chordata</taxon>
        <taxon>Craniata</taxon>
        <taxon>Vertebrata</taxon>
        <taxon>Euteleostomi</taxon>
        <taxon>Actinopterygii</taxon>
        <taxon>Neopterygii</taxon>
        <taxon>Teleostei</taxon>
        <taxon>Neoteleostei</taxon>
        <taxon>Acanthomorphata</taxon>
        <taxon>Syngnathiaria</taxon>
        <taxon>Syngnathiformes</taxon>
        <taxon>Syngnathoidei</taxon>
        <taxon>Syngnathidae</taxon>
        <taxon>Hippocampus</taxon>
    </lineage>
</organism>
<sequence length="483" mass="53457">MYGRAPRVTFLPNSETSAAVGPGSYNLNSRRHSTGSGRTLNVHGGCSLRSRSRRFDDLACEGPGPGAYDILSLLQRIASQYDVPSIPSPGQACGYEEDSSGVLRKQEPPHRDTTLGPAYYNPLNTQKYKGIYFGNMTARRDQVTKDEALPAHSTIDTFFLSGFRFQRVRAELVIPRYHQLLTQLEHKKGIPGPGHYDITGQFERLCDKKQQVTAAFLSQTERFKPAKEESPPVGAYNDPRYAIQMSHDATRVHKSPFGVTAERFPPNRNGGCTPGPGSYNVLDLGLAQESLKRAYSERARKGGFGSTTKRSSIFLNKESIQGPSPGDYQVETRPEELYKKQHTAAFRSATQRLASSTVAKVSLSLFCHSRFKPPYLTEKARKRQSSFLSAAPRQTASFLGCVHTGPGEYNPSVRCSPPMCLMASREERFKENTNTNPGPADYQLSPGIMNTVLKGTFNATLNNPLITWRKPAPLHCEVDLLTT</sequence>
<dbReference type="PANTHER" id="PTHR21580:SF60">
    <property type="entry name" value="SPERM-TAIL PG-RICH REPEAT-CONTAINING PROTEIN 2"/>
    <property type="match status" value="1"/>
</dbReference>
<name>A0A3Q2ZJF5_HIPCM</name>
<dbReference type="Proteomes" id="UP000264820">
    <property type="component" value="Unplaced"/>
</dbReference>
<dbReference type="STRING" id="109280.ENSHCOP00000026543"/>
<evidence type="ECO:0000313" key="2">
    <source>
        <dbReference type="Proteomes" id="UP000264820"/>
    </source>
</evidence>
<dbReference type="InterPro" id="IPR010736">
    <property type="entry name" value="SHIPPO-rpt"/>
</dbReference>
<dbReference type="Ensembl" id="ENSHCOT00000021822.1">
    <property type="protein sequence ID" value="ENSHCOP00000026543.1"/>
    <property type="gene ID" value="ENSHCOG00000017605.1"/>
</dbReference>
<dbReference type="OMA" id="NDPRHAL"/>
<reference evidence="1" key="1">
    <citation type="submission" date="2025-08" db="UniProtKB">
        <authorList>
            <consortium name="Ensembl"/>
        </authorList>
    </citation>
    <scope>IDENTIFICATION</scope>
</reference>